<dbReference type="EMBL" id="FMYF01000001">
    <property type="protein sequence ID" value="SDB80002.1"/>
    <property type="molecule type" value="Genomic_DNA"/>
</dbReference>
<dbReference type="SUPFAM" id="SSF50475">
    <property type="entry name" value="FMN-binding split barrel"/>
    <property type="match status" value="1"/>
</dbReference>
<name>A0A1G6GDC0_9ACTN</name>
<dbReference type="InterPro" id="IPR002563">
    <property type="entry name" value="Flavin_Rdtase-like_dom"/>
</dbReference>
<dbReference type="AlphaFoldDB" id="A0A1G6GDC0"/>
<dbReference type="InterPro" id="IPR050268">
    <property type="entry name" value="NADH-dep_flavin_reductase"/>
</dbReference>
<evidence type="ECO:0000313" key="3">
    <source>
        <dbReference type="EMBL" id="SDB80002.1"/>
    </source>
</evidence>
<dbReference type="SMART" id="SM00903">
    <property type="entry name" value="Flavin_Reduct"/>
    <property type="match status" value="1"/>
</dbReference>
<organism evidence="3 4">
    <name type="scientific">Raineyella antarctica</name>
    <dbReference type="NCBI Taxonomy" id="1577474"/>
    <lineage>
        <taxon>Bacteria</taxon>
        <taxon>Bacillati</taxon>
        <taxon>Actinomycetota</taxon>
        <taxon>Actinomycetes</taxon>
        <taxon>Propionibacteriales</taxon>
        <taxon>Propionibacteriaceae</taxon>
        <taxon>Raineyella</taxon>
    </lineage>
</organism>
<dbReference type="GO" id="GO:0006208">
    <property type="term" value="P:pyrimidine nucleobase catabolic process"/>
    <property type="evidence" value="ECO:0007669"/>
    <property type="project" value="TreeGrafter"/>
</dbReference>
<evidence type="ECO:0000313" key="4">
    <source>
        <dbReference type="Proteomes" id="UP000199086"/>
    </source>
</evidence>
<reference evidence="3 4" key="1">
    <citation type="submission" date="2016-06" db="EMBL/GenBank/DDBJ databases">
        <authorList>
            <person name="Olsen C.W."/>
            <person name="Carey S."/>
            <person name="Hinshaw L."/>
            <person name="Karasin A.I."/>
        </authorList>
    </citation>
    <scope>NUCLEOTIDE SEQUENCE [LARGE SCALE GENOMIC DNA]</scope>
    <source>
        <strain evidence="3 4">LZ-22</strain>
    </source>
</reference>
<dbReference type="Proteomes" id="UP000199086">
    <property type="component" value="Unassembled WGS sequence"/>
</dbReference>
<accession>A0A1G6GDC0</accession>
<sequence length="183" mass="18291">MAGDETAGAAGDPGAGDIGAVEIGAEDFRAVFRRHAGGVAVVTALGPDGPVGFTATSVASVSVDPPYLAFSVNASSSSRAIVAAARTVVVNVLSAGQADVASRFAAPAQDRFAGIATQVLPNGDVALAGAVGWVQGQIEQATDVAGSLLVVVRALRAGLGPEDWPLVYVNHAFHALSEDSRLS</sequence>
<dbReference type="GO" id="GO:0042602">
    <property type="term" value="F:riboflavin reductase (NADPH) activity"/>
    <property type="evidence" value="ECO:0007669"/>
    <property type="project" value="TreeGrafter"/>
</dbReference>
<keyword evidence="4" id="KW-1185">Reference proteome</keyword>
<evidence type="ECO:0000256" key="1">
    <source>
        <dbReference type="ARBA" id="ARBA00023002"/>
    </source>
</evidence>
<dbReference type="GO" id="GO:0010181">
    <property type="term" value="F:FMN binding"/>
    <property type="evidence" value="ECO:0007669"/>
    <property type="project" value="InterPro"/>
</dbReference>
<dbReference type="RefSeq" id="WP_245702970.1">
    <property type="nucleotide sequence ID" value="NZ_FMYF01000001.1"/>
</dbReference>
<gene>
    <name evidence="3" type="ORF">GA0111570_101276</name>
</gene>
<protein>
    <submittedName>
        <fullName evidence="3">NADH-FMN oxidoreductase RutF, flavin reductase (DIM6/NTAB) family</fullName>
    </submittedName>
</protein>
<proteinExistence type="predicted"/>
<dbReference type="PANTHER" id="PTHR30466:SF1">
    <property type="entry name" value="FMN REDUCTASE (NADH) RUTF"/>
    <property type="match status" value="1"/>
</dbReference>
<keyword evidence="1" id="KW-0560">Oxidoreductase</keyword>
<dbReference type="STRING" id="1577474.GA0111570_101276"/>
<evidence type="ECO:0000259" key="2">
    <source>
        <dbReference type="SMART" id="SM00903"/>
    </source>
</evidence>
<dbReference type="Pfam" id="PF01613">
    <property type="entry name" value="Flavin_Reduct"/>
    <property type="match status" value="1"/>
</dbReference>
<feature type="domain" description="Flavin reductase like" evidence="2">
    <location>
        <begin position="32"/>
        <end position="175"/>
    </location>
</feature>
<dbReference type="Gene3D" id="2.30.110.10">
    <property type="entry name" value="Electron Transport, Fmn-binding Protein, Chain A"/>
    <property type="match status" value="1"/>
</dbReference>
<dbReference type="InterPro" id="IPR012349">
    <property type="entry name" value="Split_barrel_FMN-bd"/>
</dbReference>
<dbReference type="PANTHER" id="PTHR30466">
    <property type="entry name" value="FLAVIN REDUCTASE"/>
    <property type="match status" value="1"/>
</dbReference>